<comment type="caution">
    <text evidence="1">The sequence shown here is derived from an EMBL/GenBank/DDBJ whole genome shotgun (WGS) entry which is preliminary data.</text>
</comment>
<evidence type="ECO:0000313" key="1">
    <source>
        <dbReference type="EMBL" id="PWZ44623.1"/>
    </source>
</evidence>
<protein>
    <submittedName>
        <fullName evidence="1">Uncharacterized protein</fullName>
    </submittedName>
</protein>
<dbReference type="Proteomes" id="UP000251960">
    <property type="component" value="Chromosome 10"/>
</dbReference>
<organism evidence="1">
    <name type="scientific">Zea mays</name>
    <name type="common">Maize</name>
    <dbReference type="NCBI Taxonomy" id="4577"/>
    <lineage>
        <taxon>Eukaryota</taxon>
        <taxon>Viridiplantae</taxon>
        <taxon>Streptophyta</taxon>
        <taxon>Embryophyta</taxon>
        <taxon>Tracheophyta</taxon>
        <taxon>Spermatophyta</taxon>
        <taxon>Magnoliopsida</taxon>
        <taxon>Liliopsida</taxon>
        <taxon>Poales</taxon>
        <taxon>Poaceae</taxon>
        <taxon>PACMAD clade</taxon>
        <taxon>Panicoideae</taxon>
        <taxon>Andropogonodae</taxon>
        <taxon>Andropogoneae</taxon>
        <taxon>Tripsacinae</taxon>
        <taxon>Zea</taxon>
    </lineage>
</organism>
<reference evidence="1" key="1">
    <citation type="journal article" date="2018" name="Nat. Genet.">
        <title>Extensive intraspecific gene order and gene structural variations between Mo17 and other maize genomes.</title>
        <authorList>
            <person name="Sun S."/>
            <person name="Zhou Y."/>
            <person name="Chen J."/>
            <person name="Shi J."/>
            <person name="Zhao H."/>
            <person name="Zhao H."/>
            <person name="Song W."/>
            <person name="Zhang M."/>
            <person name="Cui Y."/>
            <person name="Dong X."/>
            <person name="Liu H."/>
            <person name="Ma X."/>
            <person name="Jiao Y."/>
            <person name="Wang B."/>
            <person name="Wei X."/>
            <person name="Stein J.C."/>
            <person name="Glaubitz J.C."/>
            <person name="Lu F."/>
            <person name="Yu G."/>
            <person name="Liang C."/>
            <person name="Fengler K."/>
            <person name="Li B."/>
            <person name="Rafalski A."/>
            <person name="Schnable P.S."/>
            <person name="Ware D.H."/>
            <person name="Buckler E.S."/>
            <person name="Lai J."/>
        </authorList>
    </citation>
    <scope>NUCLEOTIDE SEQUENCE [LARGE SCALE GENOMIC DNA]</scope>
    <source>
        <tissue evidence="1">Seedling</tissue>
    </source>
</reference>
<gene>
    <name evidence="1" type="ORF">Zm00014a_033378</name>
</gene>
<sequence length="43" mass="4764">MPLLQVEAGPEGGQSGPWPPSILYTLYLPNDYLVLSVEKKSKF</sequence>
<dbReference type="EMBL" id="NCVQ01000002">
    <property type="protein sequence ID" value="PWZ44623.1"/>
    <property type="molecule type" value="Genomic_DNA"/>
</dbReference>
<dbReference type="AlphaFoldDB" id="A0A3L6G7R4"/>
<accession>A0A3L6G7R4</accession>
<name>A0A3L6G7R4_MAIZE</name>
<proteinExistence type="predicted"/>